<evidence type="ECO:0000313" key="3">
    <source>
        <dbReference type="Proteomes" id="UP000077177"/>
    </source>
</evidence>
<evidence type="ECO:0000313" key="2">
    <source>
        <dbReference type="EMBL" id="ANE51004.1"/>
    </source>
</evidence>
<keyword evidence="3" id="KW-1185">Reference proteome</keyword>
<reference evidence="3" key="1">
    <citation type="submission" date="2015-01" db="EMBL/GenBank/DDBJ databases">
        <title>Flavisolibacter sp./LCS9/ whole genome sequencing.</title>
        <authorList>
            <person name="Kim M.K."/>
            <person name="Srinivasan S."/>
            <person name="Lee J.-J."/>
        </authorList>
    </citation>
    <scope>NUCLEOTIDE SEQUENCE [LARGE SCALE GENOMIC DNA]</scope>
    <source>
        <strain evidence="3">LCS9</strain>
    </source>
</reference>
<sequence length="100" mass="11325">MTIREVISNIDNQSEEAVIFAKKENGKFLPSSEVVVVELTDEEQETPLEELAEKYCPGFDYFLEVYLVKDLVGALSNTVGYNSLQQQIDRIINYAESDAE</sequence>
<evidence type="ECO:0000259" key="1">
    <source>
        <dbReference type="Pfam" id="PF24832"/>
    </source>
</evidence>
<dbReference type="OrthoDB" id="981556at2"/>
<dbReference type="AlphaFoldDB" id="A0A172TVU3"/>
<name>A0A172TVU3_9BACT</name>
<organism evidence="2 3">
    <name type="scientific">Flavisolibacter tropicus</name>
    <dbReference type="NCBI Taxonomy" id="1492898"/>
    <lineage>
        <taxon>Bacteria</taxon>
        <taxon>Pseudomonadati</taxon>
        <taxon>Bacteroidota</taxon>
        <taxon>Chitinophagia</taxon>
        <taxon>Chitinophagales</taxon>
        <taxon>Chitinophagaceae</taxon>
        <taxon>Flavisolibacter</taxon>
    </lineage>
</organism>
<dbReference type="RefSeq" id="WP_066404557.1">
    <property type="nucleotide sequence ID" value="NZ_CP011390.1"/>
</dbReference>
<proteinExistence type="predicted"/>
<dbReference type="EMBL" id="CP011390">
    <property type="protein sequence ID" value="ANE51004.1"/>
    <property type="molecule type" value="Genomic_DNA"/>
</dbReference>
<gene>
    <name evidence="2" type="ORF">SY85_11315</name>
</gene>
<dbReference type="InterPro" id="IPR056133">
    <property type="entry name" value="DUF7716"/>
</dbReference>
<protein>
    <recommendedName>
        <fullName evidence="1">DUF7716 domain-containing protein</fullName>
    </recommendedName>
</protein>
<dbReference type="Proteomes" id="UP000077177">
    <property type="component" value="Chromosome"/>
</dbReference>
<accession>A0A172TVU3</accession>
<dbReference type="KEGG" id="fla:SY85_11315"/>
<dbReference type="Pfam" id="PF24832">
    <property type="entry name" value="DUF7716"/>
    <property type="match status" value="1"/>
</dbReference>
<reference evidence="2 3" key="2">
    <citation type="journal article" date="2016" name="Int. J. Syst. Evol. Microbiol.">
        <title>Flavisolibacter tropicus sp. nov., isolated from tropical soil.</title>
        <authorList>
            <person name="Lee J.J."/>
            <person name="Kang M.S."/>
            <person name="Kim G.S."/>
            <person name="Lee C.S."/>
            <person name="Lim S."/>
            <person name="Lee J."/>
            <person name="Roh S.H."/>
            <person name="Kang H."/>
            <person name="Ha J.M."/>
            <person name="Bae S."/>
            <person name="Jung H.Y."/>
            <person name="Kim M.K."/>
        </authorList>
    </citation>
    <scope>NUCLEOTIDE SEQUENCE [LARGE SCALE GENOMIC DNA]</scope>
    <source>
        <strain evidence="2 3">LCS9</strain>
    </source>
</reference>
<feature type="domain" description="DUF7716" evidence="1">
    <location>
        <begin position="1"/>
        <end position="99"/>
    </location>
</feature>